<feature type="chain" id="PRO_5041318594" evidence="11">
    <location>
        <begin position="23"/>
        <end position="459"/>
    </location>
</feature>
<organism evidence="14 15">
    <name type="scientific">Podarcis lilfordi</name>
    <name type="common">Lilford's wall lizard</name>
    <dbReference type="NCBI Taxonomy" id="74358"/>
    <lineage>
        <taxon>Eukaryota</taxon>
        <taxon>Metazoa</taxon>
        <taxon>Chordata</taxon>
        <taxon>Craniata</taxon>
        <taxon>Vertebrata</taxon>
        <taxon>Euteleostomi</taxon>
        <taxon>Lepidosauria</taxon>
        <taxon>Squamata</taxon>
        <taxon>Bifurcata</taxon>
        <taxon>Unidentata</taxon>
        <taxon>Episquamata</taxon>
        <taxon>Laterata</taxon>
        <taxon>Lacertibaenia</taxon>
        <taxon>Lacertidae</taxon>
        <taxon>Podarcis</taxon>
    </lineage>
</organism>
<dbReference type="PROSITE" id="PS50188">
    <property type="entry name" value="B302_SPRY"/>
    <property type="match status" value="1"/>
</dbReference>
<evidence type="ECO:0000256" key="6">
    <source>
        <dbReference type="ARBA" id="ARBA00023157"/>
    </source>
</evidence>
<dbReference type="PANTHER" id="PTHR24100:SF130">
    <property type="entry name" value="BUTYROPHILIN-LIKE PROTEIN 9"/>
    <property type="match status" value="1"/>
</dbReference>
<dbReference type="GO" id="GO:1903037">
    <property type="term" value="P:regulation of leukocyte cell-cell adhesion"/>
    <property type="evidence" value="ECO:0007669"/>
    <property type="project" value="UniProtKB-ARBA"/>
</dbReference>
<dbReference type="SMART" id="SM00409">
    <property type="entry name" value="IG"/>
    <property type="match status" value="1"/>
</dbReference>
<evidence type="ECO:0000259" key="13">
    <source>
        <dbReference type="PROSITE" id="PS50835"/>
    </source>
</evidence>
<evidence type="ECO:0000256" key="11">
    <source>
        <dbReference type="SAM" id="SignalP"/>
    </source>
</evidence>
<gene>
    <name evidence="14" type="ORF">PODLI_1B024920</name>
</gene>
<dbReference type="Gene3D" id="2.60.120.920">
    <property type="match status" value="1"/>
</dbReference>
<dbReference type="SUPFAM" id="SSF48726">
    <property type="entry name" value="Immunoglobulin"/>
    <property type="match status" value="2"/>
</dbReference>
<keyword evidence="8" id="KW-0393">Immunoglobulin domain</keyword>
<evidence type="ECO:0000313" key="15">
    <source>
        <dbReference type="Proteomes" id="UP001178461"/>
    </source>
</evidence>
<feature type="domain" description="Ig-like" evidence="13">
    <location>
        <begin position="29"/>
        <end position="125"/>
    </location>
</feature>
<dbReference type="GO" id="GO:0050852">
    <property type="term" value="P:T cell receptor signaling pathway"/>
    <property type="evidence" value="ECO:0007669"/>
    <property type="project" value="TreeGrafter"/>
</dbReference>
<dbReference type="Pfam" id="PF22705">
    <property type="entry name" value="C2-set_3"/>
    <property type="match status" value="1"/>
</dbReference>
<dbReference type="GO" id="GO:0009897">
    <property type="term" value="C:external side of plasma membrane"/>
    <property type="evidence" value="ECO:0007669"/>
    <property type="project" value="TreeGrafter"/>
</dbReference>
<keyword evidence="2 10" id="KW-0812">Transmembrane</keyword>
<dbReference type="SMART" id="SM00406">
    <property type="entry name" value="IGv"/>
    <property type="match status" value="1"/>
</dbReference>
<dbReference type="PANTHER" id="PTHR24100">
    <property type="entry name" value="BUTYROPHILIN"/>
    <property type="match status" value="1"/>
</dbReference>
<dbReference type="Pfam" id="PF07686">
    <property type="entry name" value="V-set"/>
    <property type="match status" value="1"/>
</dbReference>
<dbReference type="InterPro" id="IPR053896">
    <property type="entry name" value="BTN3A2-like_Ig-C"/>
</dbReference>
<keyword evidence="7" id="KW-0325">Glycoprotein</keyword>
<dbReference type="PROSITE" id="PS50835">
    <property type="entry name" value="IG_LIKE"/>
    <property type="match status" value="1"/>
</dbReference>
<accession>A0AA35PMW2</accession>
<keyword evidence="15" id="KW-1185">Reference proteome</keyword>
<dbReference type="Proteomes" id="UP001178461">
    <property type="component" value="Chromosome 13"/>
</dbReference>
<keyword evidence="6" id="KW-1015">Disulfide bond</keyword>
<dbReference type="GO" id="GO:0001817">
    <property type="term" value="P:regulation of cytokine production"/>
    <property type="evidence" value="ECO:0007669"/>
    <property type="project" value="TreeGrafter"/>
</dbReference>
<evidence type="ECO:0000256" key="7">
    <source>
        <dbReference type="ARBA" id="ARBA00023180"/>
    </source>
</evidence>
<evidence type="ECO:0000256" key="5">
    <source>
        <dbReference type="ARBA" id="ARBA00023136"/>
    </source>
</evidence>
<dbReference type="InterPro" id="IPR003599">
    <property type="entry name" value="Ig_sub"/>
</dbReference>
<feature type="transmembrane region" description="Helical" evidence="10">
    <location>
        <begin position="246"/>
        <end position="266"/>
    </location>
</feature>
<protein>
    <submittedName>
        <fullName evidence="14">Butyrophilin subfamily 3 member A2-like</fullName>
    </submittedName>
</protein>
<reference evidence="14" key="1">
    <citation type="submission" date="2022-12" db="EMBL/GenBank/DDBJ databases">
        <authorList>
            <person name="Alioto T."/>
            <person name="Alioto T."/>
            <person name="Gomez Garrido J."/>
        </authorList>
    </citation>
    <scope>NUCLEOTIDE SEQUENCE</scope>
</reference>
<evidence type="ECO:0000313" key="14">
    <source>
        <dbReference type="EMBL" id="CAI5790507.1"/>
    </source>
</evidence>
<comment type="subcellular location">
    <subcellularLocation>
        <location evidence="1">Membrane</location>
    </subcellularLocation>
</comment>
<dbReference type="EMBL" id="OX395138">
    <property type="protein sequence ID" value="CAI5790507.1"/>
    <property type="molecule type" value="Genomic_DNA"/>
</dbReference>
<evidence type="ECO:0000256" key="1">
    <source>
        <dbReference type="ARBA" id="ARBA00004370"/>
    </source>
</evidence>
<evidence type="ECO:0000256" key="2">
    <source>
        <dbReference type="ARBA" id="ARBA00022692"/>
    </source>
</evidence>
<dbReference type="InterPro" id="IPR050504">
    <property type="entry name" value="IgSF_BTN/MOG"/>
</dbReference>
<evidence type="ECO:0000259" key="12">
    <source>
        <dbReference type="PROSITE" id="PS50188"/>
    </source>
</evidence>
<evidence type="ECO:0000256" key="9">
    <source>
        <dbReference type="ARBA" id="ARBA00038221"/>
    </source>
</evidence>
<dbReference type="Gene3D" id="2.60.40.10">
    <property type="entry name" value="Immunoglobulins"/>
    <property type="match status" value="2"/>
</dbReference>
<dbReference type="FunFam" id="2.60.40.10:FF:000142">
    <property type="entry name" value="V-set domain-containing T-cell activation inhibitor 1"/>
    <property type="match status" value="1"/>
</dbReference>
<evidence type="ECO:0000256" key="4">
    <source>
        <dbReference type="ARBA" id="ARBA00022989"/>
    </source>
</evidence>
<evidence type="ECO:0000256" key="8">
    <source>
        <dbReference type="ARBA" id="ARBA00023319"/>
    </source>
</evidence>
<feature type="domain" description="B30.2/SPRY" evidence="12">
    <location>
        <begin position="313"/>
        <end position="459"/>
    </location>
</feature>
<evidence type="ECO:0000256" key="10">
    <source>
        <dbReference type="SAM" id="Phobius"/>
    </source>
</evidence>
<dbReference type="InterPro" id="IPR007110">
    <property type="entry name" value="Ig-like_dom"/>
</dbReference>
<dbReference type="FunFam" id="2.60.40.10:FF:000088">
    <property type="entry name" value="Butyrophilin subfamily 1 member A1"/>
    <property type="match status" value="1"/>
</dbReference>
<evidence type="ECO:0000256" key="3">
    <source>
        <dbReference type="ARBA" id="ARBA00022729"/>
    </source>
</evidence>
<name>A0AA35PMW2_9SAUR</name>
<dbReference type="InterPro" id="IPR013106">
    <property type="entry name" value="Ig_V-set"/>
</dbReference>
<keyword evidence="3 11" id="KW-0732">Signal</keyword>
<dbReference type="InterPro" id="IPR043136">
    <property type="entry name" value="B30.2/SPRY_sf"/>
</dbReference>
<dbReference type="GO" id="GO:0042110">
    <property type="term" value="P:T cell activation"/>
    <property type="evidence" value="ECO:0007669"/>
    <property type="project" value="UniProtKB-ARBA"/>
</dbReference>
<dbReference type="InterPro" id="IPR001870">
    <property type="entry name" value="B30.2/SPRY"/>
</dbReference>
<proteinExistence type="inferred from homology"/>
<feature type="signal peptide" evidence="11">
    <location>
        <begin position="1"/>
        <end position="22"/>
    </location>
</feature>
<dbReference type="SUPFAM" id="SSF49899">
    <property type="entry name" value="Concanavalin A-like lectins/glucanases"/>
    <property type="match status" value="1"/>
</dbReference>
<keyword evidence="5 10" id="KW-0472">Membrane</keyword>
<dbReference type="GO" id="GO:0005102">
    <property type="term" value="F:signaling receptor binding"/>
    <property type="evidence" value="ECO:0007669"/>
    <property type="project" value="TreeGrafter"/>
</dbReference>
<dbReference type="GO" id="GO:0050863">
    <property type="term" value="P:regulation of T cell activation"/>
    <property type="evidence" value="ECO:0007669"/>
    <property type="project" value="UniProtKB-ARBA"/>
</dbReference>
<dbReference type="AlphaFoldDB" id="A0AA35PMW2"/>
<sequence>MSSSSTTVCILIFLQISHVLTAGRFAIIPPENPIVGFLGKEVILPCQLTTSSIPESTSMQVQWILDKSSEKIDVKSYYGGNRPETQDNRYQGRAELSRIDLSKGNMSLILKKTHLSDQGNYTCMVFLGDWYEEVVVELVLAAKGTEPTIALVDCHCWGIGLTCSSNSWYPKPKAFWLDSEGKVRSKQSDTTITETKTGNFSVSSSITTESGIDHEVSCKIINELLELESESRILISDALYPATSPWLAPFLIILLIFICLLVGAGYKVRQSYQKISECEKQKNEVQADRNHVMEAIETEKCTGQANVWGLEHRLGNLCNELEVRRAQEYAVAVTLDSYYKHPEISISEDKERASLQTLPPEKEETALGTQIFVGKEGYVAGKHYWEVEVGERLDWELGVLTQAERDKLQEEKVVKSFQEGCWALKSSQGKFFSSPCEKEIEKKPHLSYSVIGLLLDQEK</sequence>
<dbReference type="InterPro" id="IPR013783">
    <property type="entry name" value="Ig-like_fold"/>
</dbReference>
<keyword evidence="4 10" id="KW-1133">Transmembrane helix</keyword>
<dbReference type="InterPro" id="IPR036179">
    <property type="entry name" value="Ig-like_dom_sf"/>
</dbReference>
<dbReference type="InterPro" id="IPR013320">
    <property type="entry name" value="ConA-like_dom_sf"/>
</dbReference>
<comment type="similarity">
    <text evidence="9">Belongs to the SKINT family.</text>
</comment>